<dbReference type="Proteomes" id="UP001519309">
    <property type="component" value="Unassembled WGS sequence"/>
</dbReference>
<reference evidence="1 3" key="1">
    <citation type="submission" date="2016-06" db="EMBL/GenBank/DDBJ databases">
        <title>Complete genome sequence of Streptomyces griseochromogenes ATCC 14511, the Blasticidin S producer.</title>
        <authorList>
            <person name="Wu L."/>
        </authorList>
    </citation>
    <scope>NUCLEOTIDE SEQUENCE [LARGE SCALE GENOMIC DNA]</scope>
    <source>
        <strain evidence="1 3">ATCC 14511</strain>
    </source>
</reference>
<evidence type="ECO:0000313" key="3">
    <source>
        <dbReference type="Proteomes" id="UP000092659"/>
    </source>
</evidence>
<dbReference type="AlphaFoldDB" id="A0A1B1B1D4"/>
<dbReference type="Proteomes" id="UP000092659">
    <property type="component" value="Chromosome"/>
</dbReference>
<dbReference type="OrthoDB" id="3295168at2"/>
<sequence length="153" mass="16342">MVIDGYEGPLVAGEGLLDLPGFWAACLLELCGGDEERGAPGPGWFGADRCDVDAALEALSDEERWPAFRVPFAYGHTPVVVGRNHPEDAGTDCFVVHPEWDRHGFLATLDGHHACPGLARRELTHIAGARPAQGISREHGDRPAGALRAWAAA</sequence>
<proteinExistence type="predicted"/>
<keyword evidence="4" id="KW-1185">Reference proteome</keyword>
<gene>
    <name evidence="1" type="ORF">AVL59_26575</name>
    <name evidence="2" type="ORF">J2Z21_000133</name>
</gene>
<name>A0A1B1B1D4_9ACTN</name>
<accession>A0A1B1B1D4</accession>
<organism evidence="1 3">
    <name type="scientific">Streptomyces griseochromogenes</name>
    <dbReference type="NCBI Taxonomy" id="68214"/>
    <lineage>
        <taxon>Bacteria</taxon>
        <taxon>Bacillati</taxon>
        <taxon>Actinomycetota</taxon>
        <taxon>Actinomycetes</taxon>
        <taxon>Kitasatosporales</taxon>
        <taxon>Streptomycetaceae</taxon>
        <taxon>Streptomyces</taxon>
    </lineage>
</organism>
<evidence type="ECO:0000313" key="4">
    <source>
        <dbReference type="Proteomes" id="UP001519309"/>
    </source>
</evidence>
<evidence type="ECO:0000313" key="2">
    <source>
        <dbReference type="EMBL" id="MBP2047211.1"/>
    </source>
</evidence>
<dbReference type="EMBL" id="JAGGLP010000001">
    <property type="protein sequence ID" value="MBP2047211.1"/>
    <property type="molecule type" value="Genomic_DNA"/>
</dbReference>
<dbReference type="KEGG" id="sgs:AVL59_26575"/>
<dbReference type="RefSeq" id="WP_067309036.1">
    <property type="nucleotide sequence ID" value="NZ_CP016279.1"/>
</dbReference>
<evidence type="ECO:0000313" key="1">
    <source>
        <dbReference type="EMBL" id="ANP52627.1"/>
    </source>
</evidence>
<reference evidence="2 4" key="2">
    <citation type="submission" date="2021-03" db="EMBL/GenBank/DDBJ databases">
        <title>Genomic Encyclopedia of Type Strains, Phase IV (KMG-IV): sequencing the most valuable type-strain genomes for metagenomic binning, comparative biology and taxonomic classification.</title>
        <authorList>
            <person name="Goeker M."/>
        </authorList>
    </citation>
    <scope>NUCLEOTIDE SEQUENCE [LARGE SCALE GENOMIC DNA]</scope>
    <source>
        <strain evidence="2 4">DSM 40499</strain>
    </source>
</reference>
<protein>
    <submittedName>
        <fullName evidence="1">Uncharacterized protein</fullName>
    </submittedName>
</protein>
<dbReference type="EMBL" id="CP016279">
    <property type="protein sequence ID" value="ANP52627.1"/>
    <property type="molecule type" value="Genomic_DNA"/>
</dbReference>